<sequence>MNQRLMFEQLSCTSSPLSINQNNHDRRQRFLKQYKNQEIQRQSVKSLIQTSDIQVSPRVGEANLNLKKIQQLIKVDQLNEANIMIEELMNNDKNQLSKSILSQIYYHKGVISQKQDLYDIAAVYFQQSIDFDTTNIKSAYSLASCENLRGNFAKALDDYTYALDAEQFSQSRRHMNHVGSLSRLRLSNELLQSFPDKQVFDKIQATSPSPNDELLNSDKIKVQLHRISSGKDIVKDYRKFFANMNVDRDHRESVQSPISFNGDGYNFQEYINQIGNFDEEEKRFIDKQKSKELQEKVFEDLTQMIIRKKSPPNRRGSKDSQEDAQSNQEYNQTNMIKRMYLNPKKQQTTQVTTYLKKQQKNYRYQKENYAQDHFKKEGEGQISSGEVSSITPQSNSNNTSRISQTNTQNATQQFNNSIRNLSSMSILKQINKVQKSQPLNSSSLSKSSSQNTISSFSMTKKSIPSPKNIKKYTNALLSKNNILKEKVQSNKLFSTKNIVQQQKKNAIQVIQVNFEDQSFRTTSNQRTNQRIFSPLGTFNKENNKKTTVEPIMKTIQVISPNKYQAFFLRGLVYFKQRNIQQAMMDFQQSQNLNNQNAQAFLYLIETSQADTRNFKYYVLQAQFYSSSEQSNKYFAIEKARICIEESLELRSSHDKTLLLRAFIYKRLDMFEQAIEDLKSIKSEKIIINRNLNFEIALCYISIDDYQNAVQYLQRQVQFFIDNPQLLGEQSNRNLVVKIVQKIQQIAVNNDLAKFDLNQYIQDIIDLPQFQTLTDLRLKLQMLMLIPNQQQQN</sequence>
<evidence type="ECO:0000313" key="4">
    <source>
        <dbReference type="Proteomes" id="UP000039865"/>
    </source>
</evidence>
<accession>A0A077ZU24</accession>
<dbReference type="Proteomes" id="UP000039865">
    <property type="component" value="Unassembled WGS sequence"/>
</dbReference>
<dbReference type="SMART" id="SM00028">
    <property type="entry name" value="TPR"/>
    <property type="match status" value="5"/>
</dbReference>
<gene>
    <name evidence="3" type="primary">Contig7398.g7910</name>
    <name evidence="3" type="ORF">STYLEM_907</name>
</gene>
<dbReference type="Pfam" id="PF13181">
    <property type="entry name" value="TPR_8"/>
    <property type="match status" value="1"/>
</dbReference>
<feature type="region of interest" description="Disordered" evidence="2">
    <location>
        <begin position="377"/>
        <end position="408"/>
    </location>
</feature>
<dbReference type="AlphaFoldDB" id="A0A077ZU24"/>
<organism evidence="3 4">
    <name type="scientific">Stylonychia lemnae</name>
    <name type="common">Ciliate</name>
    <dbReference type="NCBI Taxonomy" id="5949"/>
    <lineage>
        <taxon>Eukaryota</taxon>
        <taxon>Sar</taxon>
        <taxon>Alveolata</taxon>
        <taxon>Ciliophora</taxon>
        <taxon>Intramacronucleata</taxon>
        <taxon>Spirotrichea</taxon>
        <taxon>Stichotrichia</taxon>
        <taxon>Sporadotrichida</taxon>
        <taxon>Oxytrichidae</taxon>
        <taxon>Stylonychinae</taxon>
        <taxon>Stylonychia</taxon>
    </lineage>
</organism>
<protein>
    <submittedName>
        <fullName evidence="3">Tpr domain containing protein</fullName>
    </submittedName>
</protein>
<dbReference type="OMA" id="EANIMIE"/>
<evidence type="ECO:0000256" key="2">
    <source>
        <dbReference type="SAM" id="MobiDB-lite"/>
    </source>
</evidence>
<feature type="compositionally biased region" description="Polar residues" evidence="2">
    <location>
        <begin position="381"/>
        <end position="403"/>
    </location>
</feature>
<feature type="region of interest" description="Disordered" evidence="2">
    <location>
        <begin position="436"/>
        <end position="462"/>
    </location>
</feature>
<dbReference type="InterPro" id="IPR019734">
    <property type="entry name" value="TPR_rpt"/>
</dbReference>
<dbReference type="Gene3D" id="1.25.40.10">
    <property type="entry name" value="Tetratricopeptide repeat domain"/>
    <property type="match status" value="2"/>
</dbReference>
<dbReference type="InParanoid" id="A0A077ZU24"/>
<dbReference type="SUPFAM" id="SSF48452">
    <property type="entry name" value="TPR-like"/>
    <property type="match status" value="2"/>
</dbReference>
<feature type="repeat" description="TPR" evidence="1">
    <location>
        <begin position="563"/>
        <end position="596"/>
    </location>
</feature>
<dbReference type="InterPro" id="IPR011990">
    <property type="entry name" value="TPR-like_helical_dom_sf"/>
</dbReference>
<dbReference type="EMBL" id="CCKQ01000855">
    <property type="protein sequence ID" value="CDW71956.1"/>
    <property type="molecule type" value="Genomic_DNA"/>
</dbReference>
<reference evidence="3 4" key="1">
    <citation type="submission" date="2014-06" db="EMBL/GenBank/DDBJ databases">
        <authorList>
            <person name="Swart Estienne"/>
        </authorList>
    </citation>
    <scope>NUCLEOTIDE SEQUENCE [LARGE SCALE GENOMIC DNA]</scope>
    <source>
        <strain evidence="3 4">130c</strain>
    </source>
</reference>
<name>A0A077ZU24_STYLE</name>
<feature type="region of interest" description="Disordered" evidence="2">
    <location>
        <begin position="303"/>
        <end position="328"/>
    </location>
</feature>
<evidence type="ECO:0000256" key="1">
    <source>
        <dbReference type="PROSITE-ProRule" id="PRU00339"/>
    </source>
</evidence>
<evidence type="ECO:0000313" key="3">
    <source>
        <dbReference type="EMBL" id="CDW71956.1"/>
    </source>
</evidence>
<keyword evidence="4" id="KW-1185">Reference proteome</keyword>
<proteinExistence type="predicted"/>
<dbReference type="PROSITE" id="PS50005">
    <property type="entry name" value="TPR"/>
    <property type="match status" value="1"/>
</dbReference>
<keyword evidence="1" id="KW-0802">TPR repeat</keyword>